<dbReference type="EMBL" id="DAAEEB010000002">
    <property type="protein sequence ID" value="HAA8052461.1"/>
    <property type="molecule type" value="Genomic_DNA"/>
</dbReference>
<evidence type="ECO:0000313" key="1">
    <source>
        <dbReference type="EMBL" id="EAG9388337.1"/>
    </source>
</evidence>
<evidence type="ECO:0008006" key="9">
    <source>
        <dbReference type="Google" id="ProtNLM"/>
    </source>
</evidence>
<evidence type="ECO:0000313" key="3">
    <source>
        <dbReference type="EMBL" id="ECZ8752770.1"/>
    </source>
</evidence>
<reference evidence="4" key="6">
    <citation type="submission" date="2019-10" db="EMBL/GenBank/DDBJ databases">
        <authorList>
            <consortium name="NCBI Pathogen Detection Project"/>
        </authorList>
    </citation>
    <scope>NUCLEOTIDE SEQUENCE</scope>
    <source>
        <strain evidence="4">09CEB371LM</strain>
    </source>
</reference>
<protein>
    <recommendedName>
        <fullName evidence="9">Phage gp6-like head-tail connector protein</fullName>
    </recommendedName>
</protein>
<sequence>MQVSDELLQEVKDYLHITWSDETEDKRIRKIIERVSARISQLTGVSFTFEKEDAAKQLLFDGVRYVNNNSYEYFQQNFICEIQSLQFDVAVNINAEG</sequence>
<dbReference type="EMBL" id="QXLS01000011">
    <property type="protein sequence ID" value="RKA04753.1"/>
    <property type="molecule type" value="Genomic_DNA"/>
</dbReference>
<accession>A0A608I300</accession>
<reference evidence="4" key="2">
    <citation type="journal article" date="2018" name="Genome Biol.">
        <title>SKESA: strategic k-mer extension for scrupulous assemblies.</title>
        <authorList>
            <person name="Souvorov A."/>
            <person name="Agarwala R."/>
            <person name="Lipman D.J."/>
        </authorList>
    </citation>
    <scope>NUCLEOTIDE SEQUENCE [LARGE SCALE GENOMIC DNA]</scope>
    <source>
        <strain evidence="4">09CEB371LM</strain>
    </source>
</reference>
<evidence type="ECO:0000313" key="6">
    <source>
        <dbReference type="Proteomes" id="UP000272537"/>
    </source>
</evidence>
<reference evidence="2 8" key="4">
    <citation type="submission" date="2019-04" db="EMBL/GenBank/DDBJ databases">
        <authorList>
            <consortium name="GenomeTrakr: Next Generation Sequencing Network for Food Pathogen Tracability"/>
        </authorList>
    </citation>
    <scope>NUCLEOTIDE SEQUENCE [LARGE SCALE GENOMIC DNA]</scope>
    <source>
        <strain evidence="2 8">LS1344</strain>
    </source>
</reference>
<dbReference type="Proteomes" id="UP000527632">
    <property type="component" value="Unassembled WGS sequence"/>
</dbReference>
<evidence type="ECO:0000313" key="7">
    <source>
        <dbReference type="Proteomes" id="UP000522199"/>
    </source>
</evidence>
<organism evidence="3">
    <name type="scientific">Listeria monocytogenes</name>
    <dbReference type="NCBI Taxonomy" id="1639"/>
    <lineage>
        <taxon>Bacteria</taxon>
        <taxon>Bacillati</taxon>
        <taxon>Bacillota</taxon>
        <taxon>Bacilli</taxon>
        <taxon>Bacillales</taxon>
        <taxon>Listeriaceae</taxon>
        <taxon>Listeria</taxon>
    </lineage>
</organism>
<evidence type="ECO:0000313" key="4">
    <source>
        <dbReference type="EMBL" id="HAA8052461.1"/>
    </source>
</evidence>
<dbReference type="Proteomes" id="UP000522199">
    <property type="component" value="Unassembled WGS sequence"/>
</dbReference>
<dbReference type="AlphaFoldDB" id="A0A608I300"/>
<evidence type="ECO:0000313" key="2">
    <source>
        <dbReference type="EMBL" id="EAH4240399.1"/>
    </source>
</evidence>
<comment type="caution">
    <text evidence="3">The sequence shown here is derived from an EMBL/GenBank/DDBJ whole genome shotgun (WGS) entry which is preliminary data.</text>
</comment>
<reference evidence="3" key="5">
    <citation type="submission" date="2019-10" db="EMBL/GenBank/DDBJ databases">
        <authorList>
            <consortium name="PulseNet: The National Subtyping Network for Foodborne Disease Surveillance"/>
            <person name="Tarr C.L."/>
            <person name="Trees E."/>
            <person name="Katz L.S."/>
            <person name="Carleton-Romer H.A."/>
            <person name="Stroika S."/>
            <person name="Kucerova Z."/>
            <person name="Roache K.F."/>
            <person name="Sabol A.L."/>
            <person name="Besser J."/>
            <person name="Gerner-Smidt P."/>
        </authorList>
    </citation>
    <scope>NUCLEOTIDE SEQUENCE</scope>
    <source>
        <strain evidence="3">PNUSAL005278</strain>
    </source>
</reference>
<dbReference type="Proteomes" id="UP000272537">
    <property type="component" value="Unassembled WGS sequence"/>
</dbReference>
<dbReference type="EMBL" id="AABGUK010000001">
    <property type="protein sequence ID" value="EAH4240399.1"/>
    <property type="molecule type" value="Genomic_DNA"/>
</dbReference>
<evidence type="ECO:0000313" key="5">
    <source>
        <dbReference type="EMBL" id="RKA04753.1"/>
    </source>
</evidence>
<reference evidence="5 6" key="1">
    <citation type="journal article" date="2018" name="BMC Genomics">
        <title>Genes significantly associated with lineage II food isolates of Listeria monocytogenes.</title>
        <authorList>
            <person name="Pirone-Davies C."/>
            <person name="Chen Y."/>
            <person name="Pightling A."/>
            <person name="Ryan G."/>
            <person name="Wang Y."/>
            <person name="Yao K."/>
            <person name="Hoffmann M."/>
            <person name="Allard M.W."/>
        </authorList>
    </citation>
    <scope>NUCLEOTIDE SEQUENCE [LARGE SCALE GENOMIC DNA]</scope>
    <source>
        <strain evidence="5 6">PNUSAL000550</strain>
    </source>
</reference>
<dbReference type="EMBL" id="AABEKY010000007">
    <property type="protein sequence ID" value="EAG9388337.1"/>
    <property type="molecule type" value="Genomic_DNA"/>
</dbReference>
<dbReference type="RefSeq" id="WP_003734888.1">
    <property type="nucleotide sequence ID" value="NZ_CP018149.2"/>
</dbReference>
<dbReference type="EMBL" id="AALIEE010000004">
    <property type="protein sequence ID" value="ECZ8752770.1"/>
    <property type="molecule type" value="Genomic_DNA"/>
</dbReference>
<dbReference type="Proteomes" id="UP000840039">
    <property type="component" value="Unassembled WGS sequence"/>
</dbReference>
<gene>
    <name evidence="1" type="ORF">CW845_12645</name>
    <name evidence="5" type="ORF">DYZ80_03039</name>
    <name evidence="2" type="ORF">E5F58_00120</name>
    <name evidence="3" type="ORF">F6507_05395</name>
    <name evidence="4" type="ORF">GHH22_04750</name>
</gene>
<proteinExistence type="predicted"/>
<evidence type="ECO:0000313" key="8">
    <source>
        <dbReference type="Proteomes" id="UP000527632"/>
    </source>
</evidence>
<reference evidence="1 7" key="3">
    <citation type="submission" date="2019-04" db="EMBL/GenBank/DDBJ databases">
        <authorList>
            <consortium name="GenomeTrakr network: Whole genome sequencing for foodborne pathogen traceback"/>
        </authorList>
    </citation>
    <scope>NUCLEOTIDE SEQUENCE [LARGE SCALE GENOMIC DNA]</scope>
    <source>
        <strain evidence="1 7">CFSAN072474</strain>
    </source>
</reference>
<name>A0A608I300_LISMN</name>